<dbReference type="Proteomes" id="UP001165960">
    <property type="component" value="Unassembled WGS sequence"/>
</dbReference>
<name>A0ACC2SRA7_9FUNG</name>
<dbReference type="EMBL" id="QTSX02004402">
    <property type="protein sequence ID" value="KAJ9064921.1"/>
    <property type="molecule type" value="Genomic_DNA"/>
</dbReference>
<reference evidence="1" key="1">
    <citation type="submission" date="2022-04" db="EMBL/GenBank/DDBJ databases">
        <title>Genome of the entomopathogenic fungus Entomophthora muscae.</title>
        <authorList>
            <person name="Elya C."/>
            <person name="Lovett B.R."/>
            <person name="Lee E."/>
            <person name="Macias A.M."/>
            <person name="Hajek A.E."/>
            <person name="De Bivort B.L."/>
            <person name="Kasson M.T."/>
            <person name="De Fine Licht H.H."/>
            <person name="Stajich J.E."/>
        </authorList>
    </citation>
    <scope>NUCLEOTIDE SEQUENCE</scope>
    <source>
        <strain evidence="1">Berkeley</strain>
    </source>
</reference>
<protein>
    <submittedName>
        <fullName evidence="1">Uncharacterized protein</fullName>
    </submittedName>
</protein>
<proteinExistence type="predicted"/>
<evidence type="ECO:0000313" key="2">
    <source>
        <dbReference type="Proteomes" id="UP001165960"/>
    </source>
</evidence>
<accession>A0ACC2SRA7</accession>
<comment type="caution">
    <text evidence="1">The sequence shown here is derived from an EMBL/GenBank/DDBJ whole genome shotgun (WGS) entry which is preliminary data.</text>
</comment>
<organism evidence="1 2">
    <name type="scientific">Entomophthora muscae</name>
    <dbReference type="NCBI Taxonomy" id="34485"/>
    <lineage>
        <taxon>Eukaryota</taxon>
        <taxon>Fungi</taxon>
        <taxon>Fungi incertae sedis</taxon>
        <taxon>Zoopagomycota</taxon>
        <taxon>Entomophthoromycotina</taxon>
        <taxon>Entomophthoromycetes</taxon>
        <taxon>Entomophthorales</taxon>
        <taxon>Entomophthoraceae</taxon>
        <taxon>Entomophthora</taxon>
    </lineage>
</organism>
<gene>
    <name evidence="1" type="ORF">DSO57_1025357</name>
</gene>
<evidence type="ECO:0000313" key="1">
    <source>
        <dbReference type="EMBL" id="KAJ9064921.1"/>
    </source>
</evidence>
<sequence length="104" mass="11013">MTLPSTPQPDRPMESSTTAETTSTQLFGVLYITLTGLMDSMVLTSGPWSLFGQSVSYIINLAPNLWWASPTDPAVPCPAPPNASSYALLPESCGSCWGGSQVCQ</sequence>
<keyword evidence="2" id="KW-1185">Reference proteome</keyword>